<comment type="caution">
    <text evidence="4">The sequence shown here is derived from an EMBL/GenBank/DDBJ whole genome shotgun (WGS) entry which is preliminary data.</text>
</comment>
<feature type="region of interest" description="Disordered" evidence="1">
    <location>
        <begin position="217"/>
        <end position="241"/>
    </location>
</feature>
<evidence type="ECO:0000256" key="2">
    <source>
        <dbReference type="SAM" id="SignalP"/>
    </source>
</evidence>
<feature type="chain" id="PRO_5046477939" evidence="2">
    <location>
        <begin position="20"/>
        <end position="241"/>
    </location>
</feature>
<evidence type="ECO:0000256" key="1">
    <source>
        <dbReference type="SAM" id="MobiDB-lite"/>
    </source>
</evidence>
<dbReference type="Gene3D" id="2.160.20.120">
    <property type="match status" value="1"/>
</dbReference>
<evidence type="ECO:0000313" key="5">
    <source>
        <dbReference type="Proteomes" id="UP001595878"/>
    </source>
</evidence>
<dbReference type="Pfam" id="PF10988">
    <property type="entry name" value="DUF2807"/>
    <property type="match status" value="1"/>
</dbReference>
<sequence length="241" mass="25800">MKKLITLSLVLLASTQIHAQWWGKSVKGNGELETITRNVGDYDEISVAGFFDVTLVAGNEGEITIEGESNLLEYIETEVNGDRLTIKVKNKQNLKTSWGKDIKIRVPFRDLNQVSLSGSGEIMSTDVIKANNFRVSVSGSGDINLVVEASSTESRVTGSGDLVLRGSTRDHETSVTGSGDLEAGRFKADNVDAKVTGSGDIRVSCEKSIRARVTGSGDIEYVGNPTKQDTKVSGSGDISRG</sequence>
<feature type="region of interest" description="Disordered" evidence="1">
    <location>
        <begin position="158"/>
        <end position="181"/>
    </location>
</feature>
<keyword evidence="2" id="KW-0732">Signal</keyword>
<dbReference type="Proteomes" id="UP001595878">
    <property type="component" value="Unassembled WGS sequence"/>
</dbReference>
<name>A0ABV9LA25_9FLAO</name>
<evidence type="ECO:0000259" key="3">
    <source>
        <dbReference type="Pfam" id="PF10988"/>
    </source>
</evidence>
<feature type="signal peptide" evidence="2">
    <location>
        <begin position="1"/>
        <end position="19"/>
    </location>
</feature>
<dbReference type="PANTHER" id="PTHR39200:SF1">
    <property type="entry name" value="AUTO-TRANSPORTER ADHESIN HEAD GIN DOMAIN-CONTAINING PROTEIN-RELATED"/>
    <property type="match status" value="1"/>
</dbReference>
<dbReference type="RefSeq" id="WP_380032863.1">
    <property type="nucleotide sequence ID" value="NZ_JBHSHB010000008.1"/>
</dbReference>
<keyword evidence="5" id="KW-1185">Reference proteome</keyword>
<protein>
    <submittedName>
        <fullName evidence="4">Head GIN domain-containing protein</fullName>
    </submittedName>
</protein>
<reference evidence="5" key="1">
    <citation type="journal article" date="2019" name="Int. J. Syst. Evol. Microbiol.">
        <title>The Global Catalogue of Microorganisms (GCM) 10K type strain sequencing project: providing services to taxonomists for standard genome sequencing and annotation.</title>
        <authorList>
            <consortium name="The Broad Institute Genomics Platform"/>
            <consortium name="The Broad Institute Genome Sequencing Center for Infectious Disease"/>
            <person name="Wu L."/>
            <person name="Ma J."/>
        </authorList>
    </citation>
    <scope>NUCLEOTIDE SEQUENCE [LARGE SCALE GENOMIC DNA]</scope>
    <source>
        <strain evidence="5">CGMCC 4.7427</strain>
    </source>
</reference>
<gene>
    <name evidence="4" type="ORF">ACFO5T_06125</name>
</gene>
<organism evidence="4 5">
    <name type="scientific">Dokdonia genika</name>
    <dbReference type="NCBI Taxonomy" id="308113"/>
    <lineage>
        <taxon>Bacteria</taxon>
        <taxon>Pseudomonadati</taxon>
        <taxon>Bacteroidota</taxon>
        <taxon>Flavobacteriia</taxon>
        <taxon>Flavobacteriales</taxon>
        <taxon>Flavobacteriaceae</taxon>
        <taxon>Dokdonia</taxon>
    </lineage>
</organism>
<dbReference type="EMBL" id="JBHSHB010000008">
    <property type="protein sequence ID" value="MFC4690000.1"/>
    <property type="molecule type" value="Genomic_DNA"/>
</dbReference>
<dbReference type="InterPro" id="IPR021255">
    <property type="entry name" value="DUF2807"/>
</dbReference>
<proteinExistence type="predicted"/>
<dbReference type="PANTHER" id="PTHR39200">
    <property type="entry name" value="HYPOTHETICAL EXPORTED PROTEIN"/>
    <property type="match status" value="1"/>
</dbReference>
<feature type="domain" description="Putative auto-transporter adhesin head GIN" evidence="3">
    <location>
        <begin position="41"/>
        <end position="225"/>
    </location>
</feature>
<evidence type="ECO:0000313" key="4">
    <source>
        <dbReference type="EMBL" id="MFC4690000.1"/>
    </source>
</evidence>
<accession>A0ABV9LA25</accession>